<dbReference type="SUPFAM" id="SSF55920">
    <property type="entry name" value="Creatinase/aminopeptidase"/>
    <property type="match status" value="1"/>
</dbReference>
<dbReference type="FunFam" id="1.10.10.10:FF:000029">
    <property type="entry name" value="Proliferation-associated 2G4, a"/>
    <property type="match status" value="1"/>
</dbReference>
<proteinExistence type="inferred from homology"/>
<feature type="domain" description="Peptidase M24" evidence="2">
    <location>
        <begin position="28"/>
        <end position="215"/>
    </location>
</feature>
<dbReference type="AlphaFoldDB" id="A0AAV9XZI8"/>
<keyword evidence="3" id="KW-0645">Protease</keyword>
<comment type="similarity">
    <text evidence="1">Belongs to the peptidase M24 family.</text>
</comment>
<evidence type="ECO:0000259" key="2">
    <source>
        <dbReference type="Pfam" id="PF00557"/>
    </source>
</evidence>
<dbReference type="Pfam" id="PF00557">
    <property type="entry name" value="Peptidase_M24"/>
    <property type="match status" value="1"/>
</dbReference>
<dbReference type="Gene3D" id="1.10.10.10">
    <property type="entry name" value="Winged helix-like DNA-binding domain superfamily/Winged helix DNA-binding domain"/>
    <property type="match status" value="1"/>
</dbReference>
<dbReference type="PRINTS" id="PR00599">
    <property type="entry name" value="MAPEPTIDASE"/>
</dbReference>
<keyword evidence="3" id="KW-0378">Hydrolase</keyword>
<keyword evidence="3" id="KW-0482">Metalloprotease</keyword>
<name>A0AAV9XZI8_9CRYT</name>
<dbReference type="NCBIfam" id="TIGR00495">
    <property type="entry name" value="crvDNA_42K"/>
    <property type="match status" value="1"/>
</dbReference>
<dbReference type="InterPro" id="IPR047113">
    <property type="entry name" value="PA2G4/ARX1"/>
</dbReference>
<evidence type="ECO:0000313" key="4">
    <source>
        <dbReference type="Proteomes" id="UP001311799"/>
    </source>
</evidence>
<accession>A0AAV9XZI8</accession>
<sequence length="381" mass="41781">MNKNEGVETSKDSCDPDSIANPDVVTKYNTAAEIVNSVLAHIITLCKAGADISEICRVGNTLLDEKSGLVYNKKENGRKLDKGVAFPTCISVNEICGHFSPLPTESLKLNDGDLVKIDLGAHIDGFICICSHSIVVGSDKIYGKKANVLKAAHFAIEAAIRAIKPGNTNSYVTSVINKVAGEFGCNMVQGVLSHQLKRHVIDGNRVVISKETTDEKVDEFTFEENEVYGVDILVSSGDGLPKESDHRSTVFKRAVETNYNLKSPIPRQFLSEVNKRFPTLPFSLNMISDEKVARLGVSECLRHNLLYSYPVMSERQGEFVAGFKCTILLLPNGNKRITGVPFIQEKDCETNYSIVSEELKNLLSTSLSSKKKKKSKQASCS</sequence>
<dbReference type="InterPro" id="IPR036390">
    <property type="entry name" value="WH_DNA-bd_sf"/>
</dbReference>
<dbReference type="CDD" id="cd01089">
    <property type="entry name" value="PA2G4-like"/>
    <property type="match status" value="1"/>
</dbReference>
<dbReference type="SUPFAM" id="SSF46785">
    <property type="entry name" value="Winged helix' DNA-binding domain"/>
    <property type="match status" value="1"/>
</dbReference>
<reference evidence="3 4" key="1">
    <citation type="submission" date="2023-10" db="EMBL/GenBank/DDBJ databases">
        <title>Comparative genomics analysis reveals potential genetic determinants of host preference in Cryptosporidium xiaoi.</title>
        <authorList>
            <person name="Xiao L."/>
            <person name="Li J."/>
        </authorList>
    </citation>
    <scope>NUCLEOTIDE SEQUENCE [LARGE SCALE GENOMIC DNA]</scope>
    <source>
        <strain evidence="3 4">52996</strain>
    </source>
</reference>
<evidence type="ECO:0000256" key="1">
    <source>
        <dbReference type="ARBA" id="ARBA00007319"/>
    </source>
</evidence>
<evidence type="ECO:0000313" key="3">
    <source>
        <dbReference type="EMBL" id="KAK6589332.1"/>
    </source>
</evidence>
<dbReference type="Gene3D" id="3.90.230.10">
    <property type="entry name" value="Creatinase/methionine aminopeptidase superfamily"/>
    <property type="match status" value="1"/>
</dbReference>
<gene>
    <name evidence="3" type="ORF">RS030_213437</name>
</gene>
<dbReference type="InterPro" id="IPR036388">
    <property type="entry name" value="WH-like_DNA-bd_sf"/>
</dbReference>
<dbReference type="InterPro" id="IPR036005">
    <property type="entry name" value="Creatinase/aminopeptidase-like"/>
</dbReference>
<protein>
    <submittedName>
        <fullName evidence="3">Proliferation-associated 2G4 metalloprotease</fullName>
    </submittedName>
</protein>
<dbReference type="InterPro" id="IPR000994">
    <property type="entry name" value="Pept_M24"/>
</dbReference>
<dbReference type="InterPro" id="IPR004545">
    <property type="entry name" value="PA2G4"/>
</dbReference>
<dbReference type="InterPro" id="IPR001714">
    <property type="entry name" value="Pept_M24_MAP"/>
</dbReference>
<dbReference type="Proteomes" id="UP001311799">
    <property type="component" value="Unassembled WGS sequence"/>
</dbReference>
<dbReference type="PANTHER" id="PTHR10804">
    <property type="entry name" value="PROTEASE FAMILY M24 METHIONYL AMINOPEPTIDASE, AMINOPEPTIDASE P"/>
    <property type="match status" value="1"/>
</dbReference>
<organism evidence="3 4">
    <name type="scientific">Cryptosporidium xiaoi</name>
    <dbReference type="NCBI Taxonomy" id="659607"/>
    <lineage>
        <taxon>Eukaryota</taxon>
        <taxon>Sar</taxon>
        <taxon>Alveolata</taxon>
        <taxon>Apicomplexa</taxon>
        <taxon>Conoidasida</taxon>
        <taxon>Coccidia</taxon>
        <taxon>Eucoccidiorida</taxon>
        <taxon>Eimeriorina</taxon>
        <taxon>Cryptosporidiidae</taxon>
        <taxon>Cryptosporidium</taxon>
    </lineage>
</organism>
<comment type="caution">
    <text evidence="3">The sequence shown here is derived from an EMBL/GenBank/DDBJ whole genome shotgun (WGS) entry which is preliminary data.</text>
</comment>
<dbReference type="EMBL" id="JAWDEY010000013">
    <property type="protein sequence ID" value="KAK6589332.1"/>
    <property type="molecule type" value="Genomic_DNA"/>
</dbReference>
<dbReference type="GO" id="GO:0008237">
    <property type="term" value="F:metallopeptidase activity"/>
    <property type="evidence" value="ECO:0007669"/>
    <property type="project" value="UniProtKB-KW"/>
</dbReference>
<dbReference type="PANTHER" id="PTHR10804:SF11">
    <property type="entry name" value="PROLIFERATION-ASSOCIATED PROTEIN 2G4"/>
    <property type="match status" value="1"/>
</dbReference>
<keyword evidence="4" id="KW-1185">Reference proteome</keyword>